<keyword evidence="4" id="KW-1185">Reference proteome</keyword>
<dbReference type="AlphaFoldDB" id="A0A4V3APF3"/>
<dbReference type="EMBL" id="SMTL01000002">
    <property type="protein sequence ID" value="TDK36775.1"/>
    <property type="molecule type" value="Genomic_DNA"/>
</dbReference>
<evidence type="ECO:0000313" key="4">
    <source>
        <dbReference type="Proteomes" id="UP000295238"/>
    </source>
</evidence>
<dbReference type="Gene3D" id="3.40.50.1820">
    <property type="entry name" value="alpha/beta hydrolase"/>
    <property type="match status" value="1"/>
</dbReference>
<dbReference type="Proteomes" id="UP000295238">
    <property type="component" value="Unassembled WGS sequence"/>
</dbReference>
<dbReference type="OrthoDB" id="9806180at2"/>
<dbReference type="PANTHER" id="PTHR48081:SF8">
    <property type="entry name" value="ALPHA_BETA HYDROLASE FOLD-3 DOMAIN-CONTAINING PROTEIN-RELATED"/>
    <property type="match status" value="1"/>
</dbReference>
<dbReference type="RefSeq" id="WP_133315534.1">
    <property type="nucleotide sequence ID" value="NZ_SMTL01000002.1"/>
</dbReference>
<organism evidence="3 4">
    <name type="scientific">Rhizobium deserti</name>
    <dbReference type="NCBI Taxonomy" id="2547961"/>
    <lineage>
        <taxon>Bacteria</taxon>
        <taxon>Pseudomonadati</taxon>
        <taxon>Pseudomonadota</taxon>
        <taxon>Alphaproteobacteria</taxon>
        <taxon>Hyphomicrobiales</taxon>
        <taxon>Rhizobiaceae</taxon>
        <taxon>Rhizobium/Agrobacterium group</taxon>
        <taxon>Rhizobium</taxon>
    </lineage>
</organism>
<protein>
    <submittedName>
        <fullName evidence="3">Alpha/beta hydrolase</fullName>
    </submittedName>
</protein>
<sequence>MTAHWENIELGQSAKPPVPMRLYEGHPKYKVPPLVLYLRGGAFLDQDRDPCERAVAKALADMGAVVLEADYSSVSLNVFPKAMETAFTALNCLSSRRRQFGSVKSLLIVAGDEAGGNVAAGVALKARDLMPGELSGQVLLSPMIDPMMATASFRKADEIGMRERWSDGWSHYLRSAGGFQHPYAAPCLCSRLSGVAPALIMTSEDDPLRDETIGYAERLAGAGVQVRYKIVPSGSGWTGIYQDKEKEDKDASKQTWASQLCREFTGFVQDLSS</sequence>
<dbReference type="Pfam" id="PF07859">
    <property type="entry name" value="Abhydrolase_3"/>
    <property type="match status" value="1"/>
</dbReference>
<evidence type="ECO:0000313" key="3">
    <source>
        <dbReference type="EMBL" id="TDK36775.1"/>
    </source>
</evidence>
<proteinExistence type="predicted"/>
<dbReference type="InterPro" id="IPR050300">
    <property type="entry name" value="GDXG_lipolytic_enzyme"/>
</dbReference>
<dbReference type="InterPro" id="IPR029058">
    <property type="entry name" value="AB_hydrolase_fold"/>
</dbReference>
<dbReference type="PANTHER" id="PTHR48081">
    <property type="entry name" value="AB HYDROLASE SUPERFAMILY PROTEIN C4A8.06C"/>
    <property type="match status" value="1"/>
</dbReference>
<gene>
    <name evidence="3" type="ORF">E2F50_07605</name>
</gene>
<name>A0A4V3APF3_9HYPH</name>
<comment type="caution">
    <text evidence="3">The sequence shown here is derived from an EMBL/GenBank/DDBJ whole genome shotgun (WGS) entry which is preliminary data.</text>
</comment>
<accession>A0A4V3APF3</accession>
<feature type="domain" description="Alpha/beta hydrolase fold-3" evidence="2">
    <location>
        <begin position="35"/>
        <end position="232"/>
    </location>
</feature>
<dbReference type="InterPro" id="IPR013094">
    <property type="entry name" value="AB_hydrolase_3"/>
</dbReference>
<reference evidence="3 4" key="1">
    <citation type="submission" date="2019-03" db="EMBL/GenBank/DDBJ databases">
        <title>Rhizobium sp. nov., an bacterium isolated from biocrust in Mu Us Desert.</title>
        <authorList>
            <person name="Lixiong L."/>
        </authorList>
    </citation>
    <scope>NUCLEOTIDE SEQUENCE [LARGE SCALE GENOMIC DNA]</scope>
    <source>
        <strain evidence="3 4">SPY-1</strain>
    </source>
</reference>
<dbReference type="SUPFAM" id="SSF53474">
    <property type="entry name" value="alpha/beta-Hydrolases"/>
    <property type="match status" value="1"/>
</dbReference>
<evidence type="ECO:0000259" key="2">
    <source>
        <dbReference type="Pfam" id="PF07859"/>
    </source>
</evidence>
<dbReference type="GO" id="GO:0016787">
    <property type="term" value="F:hydrolase activity"/>
    <property type="evidence" value="ECO:0007669"/>
    <property type="project" value="UniProtKB-KW"/>
</dbReference>
<evidence type="ECO:0000256" key="1">
    <source>
        <dbReference type="ARBA" id="ARBA00022801"/>
    </source>
</evidence>
<keyword evidence="1 3" id="KW-0378">Hydrolase</keyword>